<name>A0A1B6LJV6_9HEMI</name>
<sequence length="103" mass="11417">MELDTEVQVTLGLDTPELDMEVRDTPVTVVQDTVPGLPTMALPPSPWFSPRATWPTPMRSPLSREHTSVPWLRPLTVTMAGRLAAMATTNTNRLTDCCDTRIL</sequence>
<dbReference type="AlphaFoldDB" id="A0A1B6LJV6"/>
<evidence type="ECO:0000313" key="1">
    <source>
        <dbReference type="EMBL" id="JAT23894.1"/>
    </source>
</evidence>
<organism evidence="1">
    <name type="scientific">Graphocephala atropunctata</name>
    <dbReference type="NCBI Taxonomy" id="36148"/>
    <lineage>
        <taxon>Eukaryota</taxon>
        <taxon>Metazoa</taxon>
        <taxon>Ecdysozoa</taxon>
        <taxon>Arthropoda</taxon>
        <taxon>Hexapoda</taxon>
        <taxon>Insecta</taxon>
        <taxon>Pterygota</taxon>
        <taxon>Neoptera</taxon>
        <taxon>Paraneoptera</taxon>
        <taxon>Hemiptera</taxon>
        <taxon>Auchenorrhyncha</taxon>
        <taxon>Membracoidea</taxon>
        <taxon>Cicadellidae</taxon>
        <taxon>Cicadellinae</taxon>
        <taxon>Cicadellini</taxon>
        <taxon>Graphocephala</taxon>
    </lineage>
</organism>
<accession>A0A1B6LJV6</accession>
<gene>
    <name evidence="1" type="ORF">g.15768</name>
</gene>
<proteinExistence type="predicted"/>
<dbReference type="EMBL" id="GEBQ01016083">
    <property type="protein sequence ID" value="JAT23894.1"/>
    <property type="molecule type" value="Transcribed_RNA"/>
</dbReference>
<reference evidence="1" key="1">
    <citation type="submission" date="2015-11" db="EMBL/GenBank/DDBJ databases">
        <title>De novo transcriptome assembly of four potential Pierce s Disease insect vectors from Arizona vineyards.</title>
        <authorList>
            <person name="Tassone E.E."/>
        </authorList>
    </citation>
    <scope>NUCLEOTIDE SEQUENCE</scope>
</reference>
<protein>
    <submittedName>
        <fullName evidence="1">Uncharacterized protein</fullName>
    </submittedName>
</protein>